<feature type="domain" description="BPL/LPL catalytic" evidence="6">
    <location>
        <begin position="194"/>
        <end position="383"/>
    </location>
</feature>
<dbReference type="Pfam" id="PF21948">
    <property type="entry name" value="LplA-B_cat"/>
    <property type="match status" value="1"/>
</dbReference>
<reference evidence="7" key="2">
    <citation type="submission" date="2021-01" db="EMBL/GenBank/DDBJ databases">
        <authorList>
            <person name="Schikora-Tamarit M.A."/>
        </authorList>
    </citation>
    <scope>NUCLEOTIDE SEQUENCE</scope>
    <source>
        <strain evidence="7">NCAIM Y.01608</strain>
    </source>
</reference>
<feature type="compositionally biased region" description="Low complexity" evidence="5">
    <location>
        <begin position="89"/>
        <end position="104"/>
    </location>
</feature>
<dbReference type="GO" id="GO:0009249">
    <property type="term" value="P:protein lipoylation"/>
    <property type="evidence" value="ECO:0007669"/>
    <property type="project" value="InterPro"/>
</dbReference>
<dbReference type="GO" id="GO:0017118">
    <property type="term" value="F:lipoyltransferase activity"/>
    <property type="evidence" value="ECO:0007669"/>
    <property type="project" value="TreeGrafter"/>
</dbReference>
<proteinExistence type="inferred from homology"/>
<dbReference type="AlphaFoldDB" id="A0A9P8P3C5"/>
<dbReference type="CDD" id="cd16443">
    <property type="entry name" value="LplA"/>
    <property type="match status" value="1"/>
</dbReference>
<evidence type="ECO:0000256" key="4">
    <source>
        <dbReference type="ARBA" id="ARBA00015925"/>
    </source>
</evidence>
<dbReference type="Gene3D" id="3.30.930.10">
    <property type="entry name" value="Bira Bifunctional Protein, Domain 2"/>
    <property type="match status" value="1"/>
</dbReference>
<name>A0A9P8P3C5_9ASCO</name>
<comment type="caution">
    <text evidence="7">The sequence shown here is derived from an EMBL/GenBank/DDBJ whole genome shotgun (WGS) entry which is preliminary data.</text>
</comment>
<dbReference type="GO" id="GO:0005739">
    <property type="term" value="C:mitochondrion"/>
    <property type="evidence" value="ECO:0007669"/>
    <property type="project" value="TreeGrafter"/>
</dbReference>
<dbReference type="InterPro" id="IPR004562">
    <property type="entry name" value="LipoylTrfase_LipoateP_Ligase"/>
</dbReference>
<dbReference type="SUPFAM" id="SSF55681">
    <property type="entry name" value="Class II aaRS and biotin synthetases"/>
    <property type="match status" value="1"/>
</dbReference>
<accession>A0A9P8P3C5</accession>
<evidence type="ECO:0000256" key="1">
    <source>
        <dbReference type="ARBA" id="ARBA00003253"/>
    </source>
</evidence>
<evidence type="ECO:0000256" key="3">
    <source>
        <dbReference type="ARBA" id="ARBA00008242"/>
    </source>
</evidence>
<comment type="function">
    <text evidence="1">Catalyzes both the ATP-dependent activation of exogenously supplied lipoate to lipoyl-AMP and the transfer of the activated lipoyl onto the lipoyl domains of lipoate-dependent enzymes.</text>
</comment>
<protein>
    <recommendedName>
        <fullName evidence="4">Putative lipoate-protein ligase A</fullName>
    </recommendedName>
</protein>
<dbReference type="Proteomes" id="UP000788993">
    <property type="component" value="Unassembled WGS sequence"/>
</dbReference>
<evidence type="ECO:0000256" key="2">
    <source>
        <dbReference type="ARBA" id="ARBA00005085"/>
    </source>
</evidence>
<keyword evidence="8" id="KW-1185">Reference proteome</keyword>
<dbReference type="PANTHER" id="PTHR12561">
    <property type="entry name" value="LIPOATE-PROTEIN LIGASE"/>
    <property type="match status" value="1"/>
</dbReference>
<dbReference type="PROSITE" id="PS51733">
    <property type="entry name" value="BPL_LPL_CATALYTIC"/>
    <property type="match status" value="1"/>
</dbReference>
<gene>
    <name evidence="7" type="ORF">OGATHE_003908</name>
</gene>
<evidence type="ECO:0000313" key="7">
    <source>
        <dbReference type="EMBL" id="KAH3665093.1"/>
    </source>
</evidence>
<evidence type="ECO:0000313" key="8">
    <source>
        <dbReference type="Proteomes" id="UP000788993"/>
    </source>
</evidence>
<comment type="pathway">
    <text evidence="2">Protein modification; protein lipoylation via exogenous pathway; protein N(6)-(lipoyl)lysine from lipoate: step 2/2.</text>
</comment>
<evidence type="ECO:0000256" key="5">
    <source>
        <dbReference type="SAM" id="MobiDB-lite"/>
    </source>
</evidence>
<sequence length="508" mass="57782">MNDLNSFLVFVGENLFCLPGRTLASRPLSRCRRLYSRTPFDEYLDFFPGGPPLEPEDPARNNRDPFDFSDIPFIKDESDLLSSGLTTPSNSFSSDTNMSMSSESVMQEPVTMTTEDFMKKLDITRSDQSFYEQKLKRFSLFLRTDTHSRQYNTRLQDIATIRSPLTIISEFNNPRLNLAIEKYVYDQMPDPLGNARSRRLVLYKNSPCVVIGKNQNPFREVNFREATIHGIPILRRFSGGGTVVHDLGNFNFSYMSSKQSFNRVEFTSALNHEINQLVGLDIGYDVPKFPLTTNDRGDVVSSNTLKKVSGSAYQVSRGKSLHHGTMLLKSDLKRLSALLKLTEKRKASIQDRSTNSIPSPVENLEMCDTLFQFCAVEAFKRLHPTDGIEDMVYDNLLVQGDSHILKLNEVNDLPEEVLEIQHELSTWEWTIGKTPKFKLIVDDDEFQYQMTVEKGLITEIDSAEPALEALIGLPFSSEKIYHVLAEPLRSHVTWHVDSNTNYAQLGIS</sequence>
<evidence type="ECO:0000259" key="6">
    <source>
        <dbReference type="PROSITE" id="PS51733"/>
    </source>
</evidence>
<dbReference type="InterPro" id="IPR004143">
    <property type="entry name" value="BPL_LPL_catalytic"/>
</dbReference>
<dbReference type="InterPro" id="IPR045864">
    <property type="entry name" value="aa-tRNA-synth_II/BPL/LPL"/>
</dbReference>
<organism evidence="7 8">
    <name type="scientific">Ogataea polymorpha</name>
    <dbReference type="NCBI Taxonomy" id="460523"/>
    <lineage>
        <taxon>Eukaryota</taxon>
        <taxon>Fungi</taxon>
        <taxon>Dikarya</taxon>
        <taxon>Ascomycota</taxon>
        <taxon>Saccharomycotina</taxon>
        <taxon>Pichiomycetes</taxon>
        <taxon>Pichiales</taxon>
        <taxon>Pichiaceae</taxon>
        <taxon>Ogataea</taxon>
    </lineage>
</organism>
<reference evidence="7" key="1">
    <citation type="journal article" date="2021" name="Open Biol.">
        <title>Shared evolutionary footprints suggest mitochondrial oxidative damage underlies multiple complex I losses in fungi.</title>
        <authorList>
            <person name="Schikora-Tamarit M.A."/>
            <person name="Marcet-Houben M."/>
            <person name="Nosek J."/>
            <person name="Gabaldon T."/>
        </authorList>
    </citation>
    <scope>NUCLEOTIDE SEQUENCE</scope>
    <source>
        <strain evidence="7">NCAIM Y.01608</strain>
    </source>
</reference>
<dbReference type="PANTHER" id="PTHR12561:SF3">
    <property type="entry name" value="LIPOYLTRANSFERASE 1, MITOCHONDRIAL"/>
    <property type="match status" value="1"/>
</dbReference>
<feature type="region of interest" description="Disordered" evidence="5">
    <location>
        <begin position="84"/>
        <end position="109"/>
    </location>
</feature>
<dbReference type="EMBL" id="JAEUBD010001178">
    <property type="protein sequence ID" value="KAH3665093.1"/>
    <property type="molecule type" value="Genomic_DNA"/>
</dbReference>
<comment type="similarity">
    <text evidence="3">Belongs to the LplA family.</text>
</comment>